<reference evidence="1 2" key="1">
    <citation type="submission" date="2018-05" db="EMBL/GenBank/DDBJ databases">
        <title>Genomic Encyclopedia of Type Strains, Phase IV (KMG-IV): sequencing the most valuable type-strain genomes for metagenomic binning, comparative biology and taxonomic classification.</title>
        <authorList>
            <person name="Goeker M."/>
        </authorList>
    </citation>
    <scope>NUCLEOTIDE SEQUENCE [LARGE SCALE GENOMIC DNA]</scope>
    <source>
        <strain evidence="1 2">DSM 19792</strain>
    </source>
</reference>
<evidence type="ECO:0000313" key="2">
    <source>
        <dbReference type="Proteomes" id="UP000247792"/>
    </source>
</evidence>
<organism evidence="1 2">
    <name type="scientific">Undibacterium pigrum</name>
    <dbReference type="NCBI Taxonomy" id="401470"/>
    <lineage>
        <taxon>Bacteria</taxon>
        <taxon>Pseudomonadati</taxon>
        <taxon>Pseudomonadota</taxon>
        <taxon>Betaproteobacteria</taxon>
        <taxon>Burkholderiales</taxon>
        <taxon>Oxalobacteraceae</taxon>
        <taxon>Undibacterium</taxon>
    </lineage>
</organism>
<evidence type="ECO:0000313" key="1">
    <source>
        <dbReference type="EMBL" id="PXX47824.1"/>
    </source>
</evidence>
<accession>A0A318K3G6</accession>
<protein>
    <submittedName>
        <fullName evidence="1">Uncharacterized protein</fullName>
    </submittedName>
</protein>
<gene>
    <name evidence="1" type="ORF">DFR42_1011423</name>
</gene>
<dbReference type="AlphaFoldDB" id="A0A318K3G6"/>
<dbReference type="RefSeq" id="WP_245936850.1">
    <property type="nucleotide sequence ID" value="NZ_QJKB01000001.1"/>
</dbReference>
<proteinExistence type="predicted"/>
<keyword evidence="2" id="KW-1185">Reference proteome</keyword>
<name>A0A318K3G6_9BURK</name>
<comment type="caution">
    <text evidence="1">The sequence shown here is derived from an EMBL/GenBank/DDBJ whole genome shotgun (WGS) entry which is preliminary data.</text>
</comment>
<dbReference type="EMBL" id="QJKB01000001">
    <property type="protein sequence ID" value="PXX47824.1"/>
    <property type="molecule type" value="Genomic_DNA"/>
</dbReference>
<dbReference type="Proteomes" id="UP000247792">
    <property type="component" value="Unassembled WGS sequence"/>
</dbReference>
<sequence>MTFFQAKSFHMLNFTHELRQSIKDLSAEQINIGRFCQIWRSQTDLLSNLPPQFAEVMENLLSRLESGSLFTEESCSFSQADLIAQLSMWLDKADTRLAAGKIV</sequence>